<dbReference type="InterPro" id="IPR011990">
    <property type="entry name" value="TPR-like_helical_dom_sf"/>
</dbReference>
<dbReference type="RefSeq" id="WP_014686586.1">
    <property type="nucleotide sequence ID" value="NC_017791.1"/>
</dbReference>
<dbReference type="OrthoDB" id="65308at2"/>
<dbReference type="HOGENOM" id="CLU_319768_0_0_0"/>
<proteinExistence type="predicted"/>
<keyword evidence="1" id="KW-0614">Plasmid</keyword>
<dbReference type="EMBL" id="CP002193">
    <property type="protein sequence ID" value="AFD27491.1"/>
    <property type="molecule type" value="Genomic_DNA"/>
</dbReference>
<dbReference type="SUPFAM" id="SSF48452">
    <property type="entry name" value="TPR-like"/>
    <property type="match status" value="1"/>
</dbReference>
<sequence>MTTMHAARPTLIAQLHTHPARLITLTAAHGYGKTSLLYDAQDHIQTAFVRLSDADPDPLSLVLLLHRALPPAPQQQPASRPQMAYELLRPHLTAASAAQALRHDLQAYPKLTFLIDEIERLTVEGRRFLRDNVIVSSPPQVRFVLAMTDEEQFPALSLRSKFGLLRLKDDDLALTQQEMEAMGLTPEQIQHVAGWPAAAALLALGEEPEAVARELLQVLPEAFVARLRRASLLSTWRTHDPANTALQLGDNWLTEARTYGIPMTRVGTGAYAPHPIVQDVLYEQLRERPTEYARAQQDLAGVLKAHHQPLQAVDAYIAAGNSSKAKDLLENVIPYMQNAEQIRAALPQLRHLMAEETLGSPLMLPYARALFDAGEIIEALNLAGEVLRHGTALADAHATLGQFRLRTGNIPEAARHLREALSLTVLPADLIRLRSQLALALALRAREAGRTFLKEDAQYDADRVIHEASLDAQLQVQSAGSIALAHIARVLSLCARGQRHLARVAALHAKEQTLSLSPGPDQVVALTLLAAYYADDGQQPTAEALFLHAEHLIPQEPEPALHVTLAQARLALRSGKLDRVNAYAQRAQILAQQMSNTTANKEASIYLLIIAALIGGAQGDFRFQQIRARHGSDATMMRAMQQLELAFLHLRKKMPQVGETHDSPAEVRAVLAVLAYKTDLRNPAREYELVDLRNRVGPGVILSYAERLQVTLPPGLGEPIYKLEIMALRDVPYVFANGHAVNSTPATLVTLLALAWRSGRLSLSDEDAYGLGSRPGSSTLRMQYHRVRQALDTATGCVDTVTGSRGTLSLAQWDVTLDVFELETAALDQLSLMYRSPVYGHAGKGMLSRPVEDTGERRGTFLLEMRTHAREVLSRRIGIWATTHPVDARVAWAQLLQVDPELAPYLTL</sequence>
<organism evidence="1 2">
    <name type="scientific">Deinococcus gobiensis (strain DSM 21396 / JCM 16679 / CGMCC 1.7299 / I-0)</name>
    <dbReference type="NCBI Taxonomy" id="745776"/>
    <lineage>
        <taxon>Bacteria</taxon>
        <taxon>Thermotogati</taxon>
        <taxon>Deinococcota</taxon>
        <taxon>Deinococci</taxon>
        <taxon>Deinococcales</taxon>
        <taxon>Deinococcaceae</taxon>
        <taxon>Deinococcus</taxon>
    </lineage>
</organism>
<geneLocation type="plasmid" evidence="1 2">
    <name>P2</name>
</geneLocation>
<name>H8H1U4_DEIGI</name>
<reference evidence="1 2" key="1">
    <citation type="journal article" date="2012" name="PLoS ONE">
        <title>Genome sequence and transcriptome analysis of the radioresistant bacterium Deinococcus gobiensis: insights into the extreme environmental adaptations.</title>
        <authorList>
            <person name="Yuan M."/>
            <person name="Chen M."/>
            <person name="Zhang W."/>
            <person name="Lu W."/>
            <person name="Wang J."/>
            <person name="Yang M."/>
            <person name="Zhao P."/>
            <person name="Tang R."/>
            <person name="Li X."/>
            <person name="Hao Y."/>
            <person name="Zhou Z."/>
            <person name="Zhan Y."/>
            <person name="Yu H."/>
            <person name="Teng C."/>
            <person name="Yan Y."/>
            <person name="Ping S."/>
            <person name="Wang Y."/>
            <person name="Lin M."/>
        </authorList>
    </citation>
    <scope>NUCLEOTIDE SEQUENCE [LARGE SCALE GENOMIC DNA]</scope>
    <source>
        <strain evidence="2">DSM 21396 / JCM 16679 / CGMCC 1.7299 / I-0</strain>
        <plasmid evidence="1">P2</plasmid>
    </source>
</reference>
<keyword evidence="2" id="KW-1185">Reference proteome</keyword>
<evidence type="ECO:0000313" key="1">
    <source>
        <dbReference type="EMBL" id="AFD27491.1"/>
    </source>
</evidence>
<dbReference type="PATRIC" id="fig|745776.4.peg.3581"/>
<protein>
    <submittedName>
        <fullName evidence="1">Uncharacterized protein</fullName>
    </submittedName>
</protein>
<dbReference type="Gene3D" id="1.25.40.10">
    <property type="entry name" value="Tetratricopeptide repeat domain"/>
    <property type="match status" value="1"/>
</dbReference>
<gene>
    <name evidence="1" type="ordered locus">DGo_PB0222</name>
</gene>
<accession>H8H1U4</accession>
<dbReference type="AlphaFoldDB" id="H8H1U4"/>
<evidence type="ECO:0000313" key="2">
    <source>
        <dbReference type="Proteomes" id="UP000007575"/>
    </source>
</evidence>
<dbReference type="KEGG" id="dgo:DGo_PB0222"/>
<dbReference type="Proteomes" id="UP000007575">
    <property type="component" value="Plasmid P2"/>
</dbReference>